<organism evidence="2 3">
    <name type="scientific">Marinobacter oulmenensis</name>
    <dbReference type="NCBI Taxonomy" id="643747"/>
    <lineage>
        <taxon>Bacteria</taxon>
        <taxon>Pseudomonadati</taxon>
        <taxon>Pseudomonadota</taxon>
        <taxon>Gammaproteobacteria</taxon>
        <taxon>Pseudomonadales</taxon>
        <taxon>Marinobacteraceae</taxon>
        <taxon>Marinobacter</taxon>
    </lineage>
</organism>
<dbReference type="AlphaFoldDB" id="A0A840UPK6"/>
<dbReference type="Pfam" id="PF00535">
    <property type="entry name" value="Glycos_transf_2"/>
    <property type="match status" value="1"/>
</dbReference>
<dbReference type="InterPro" id="IPR001173">
    <property type="entry name" value="Glyco_trans_2-like"/>
</dbReference>
<gene>
    <name evidence="2" type="ORF">HNR38_003055</name>
</gene>
<dbReference type="PANTHER" id="PTHR22916">
    <property type="entry name" value="GLYCOSYLTRANSFERASE"/>
    <property type="match status" value="1"/>
</dbReference>
<name>A0A840UPK6_9GAMM</name>
<dbReference type="Proteomes" id="UP000591735">
    <property type="component" value="Unassembled WGS sequence"/>
</dbReference>
<feature type="domain" description="Glycosyltransferase 2-like" evidence="1">
    <location>
        <begin position="28"/>
        <end position="171"/>
    </location>
</feature>
<dbReference type="InterPro" id="IPR029044">
    <property type="entry name" value="Nucleotide-diphossugar_trans"/>
</dbReference>
<comment type="caution">
    <text evidence="2">The sequence shown here is derived from an EMBL/GenBank/DDBJ whole genome shotgun (WGS) entry which is preliminary data.</text>
</comment>
<keyword evidence="2" id="KW-0808">Transferase</keyword>
<dbReference type="PANTHER" id="PTHR22916:SF3">
    <property type="entry name" value="UDP-GLCNAC:BETAGAL BETA-1,3-N-ACETYLGLUCOSAMINYLTRANSFERASE-LIKE PROTEIN 1"/>
    <property type="match status" value="1"/>
</dbReference>
<evidence type="ECO:0000259" key="1">
    <source>
        <dbReference type="Pfam" id="PF00535"/>
    </source>
</evidence>
<dbReference type="Gene3D" id="3.90.550.10">
    <property type="entry name" value="Spore Coat Polysaccharide Biosynthesis Protein SpsA, Chain A"/>
    <property type="match status" value="1"/>
</dbReference>
<dbReference type="EMBL" id="JACHFE010000009">
    <property type="protein sequence ID" value="MBB5322548.1"/>
    <property type="molecule type" value="Genomic_DNA"/>
</dbReference>
<dbReference type="RefSeq" id="WP_183705851.1">
    <property type="nucleotide sequence ID" value="NZ_JACHFE010000009.1"/>
</dbReference>
<keyword evidence="3" id="KW-1185">Reference proteome</keyword>
<protein>
    <submittedName>
        <fullName evidence="2">Glycosyltransferase involved in cell wall biosynthesis</fullName>
    </submittedName>
</protein>
<accession>A0A840UPK6</accession>
<evidence type="ECO:0000313" key="2">
    <source>
        <dbReference type="EMBL" id="MBB5322548.1"/>
    </source>
</evidence>
<dbReference type="SUPFAM" id="SSF53448">
    <property type="entry name" value="Nucleotide-diphospho-sugar transferases"/>
    <property type="match status" value="1"/>
</dbReference>
<evidence type="ECO:0000313" key="3">
    <source>
        <dbReference type="Proteomes" id="UP000591735"/>
    </source>
</evidence>
<sequence length="315" mass="36638">MAALDFDGIPEERTIIGRWPEGAAPKVSIACIAYNHGSFIEQTLHGFLAQKTSFPYRIFCYDDCSTDDTRAVLRAYQERYPNLIRLILPEENQRSQGRRPYVDYLHGEMVGDYITRCEGDDYWTDPDKLEKQVSFLEAHPDFVLTTHDIHTIDTKGQLLSTTHLPEYYKRDFSARELRCGWAGPVTQSVLFRNVLKEFPPELKKVHLGDVFLASMLGQYGASAYIKDIKPSMYRLHPGGIFSPLHESDKLDEQSNSFFWLYKYYKRIGHQDEAKVFKLKLLEKHLREISLKEWFQLAAVRFFGANLKRRIDRLLG</sequence>
<dbReference type="GO" id="GO:0016758">
    <property type="term" value="F:hexosyltransferase activity"/>
    <property type="evidence" value="ECO:0007669"/>
    <property type="project" value="UniProtKB-ARBA"/>
</dbReference>
<reference evidence="2 3" key="1">
    <citation type="submission" date="2020-08" db="EMBL/GenBank/DDBJ databases">
        <title>Genomic Encyclopedia of Type Strains, Phase IV (KMG-IV): sequencing the most valuable type-strain genomes for metagenomic binning, comparative biology and taxonomic classification.</title>
        <authorList>
            <person name="Goeker M."/>
        </authorList>
    </citation>
    <scope>NUCLEOTIDE SEQUENCE [LARGE SCALE GENOMIC DNA]</scope>
    <source>
        <strain evidence="2 3">DSM 22359</strain>
    </source>
</reference>
<proteinExistence type="predicted"/>